<feature type="domain" description="GIY-YIG" evidence="14">
    <location>
        <begin position="1"/>
        <end position="76"/>
    </location>
</feature>
<dbReference type="PROSITE" id="PS50889">
    <property type="entry name" value="S4"/>
    <property type="match status" value="1"/>
</dbReference>
<keyword evidence="2 12" id="KW-0694">RNA-binding</keyword>
<evidence type="ECO:0000256" key="1">
    <source>
        <dbReference type="ARBA" id="ARBA00010876"/>
    </source>
</evidence>
<dbReference type="InterPro" id="IPR036986">
    <property type="entry name" value="S4_RNA-bd_sf"/>
</dbReference>
<dbReference type="Gene3D" id="3.30.2350.10">
    <property type="entry name" value="Pseudouridine synthase"/>
    <property type="match status" value="1"/>
</dbReference>
<dbReference type="EC" id="5.4.99.23" evidence="5"/>
<evidence type="ECO:0000313" key="15">
    <source>
        <dbReference type="EMBL" id="RDS77487.1"/>
    </source>
</evidence>
<dbReference type="GO" id="GO:0000455">
    <property type="term" value="P:enzyme-directed rRNA pseudouridine synthesis"/>
    <property type="evidence" value="ECO:0007669"/>
    <property type="project" value="TreeGrafter"/>
</dbReference>
<dbReference type="FunFam" id="3.30.2350.10:FF:000006">
    <property type="entry name" value="Pseudouridine synthase"/>
    <property type="match status" value="1"/>
</dbReference>
<dbReference type="InterPro" id="IPR006224">
    <property type="entry name" value="PsdUridine_synth_RluA-like_CS"/>
</dbReference>
<evidence type="ECO:0000256" key="12">
    <source>
        <dbReference type="PROSITE-ProRule" id="PRU00182"/>
    </source>
</evidence>
<dbReference type="PANTHER" id="PTHR21600">
    <property type="entry name" value="MITOCHONDRIAL RNA PSEUDOURIDINE SYNTHASE"/>
    <property type="match status" value="1"/>
</dbReference>
<dbReference type="InterPro" id="IPR002942">
    <property type="entry name" value="S4_RNA-bd"/>
</dbReference>
<protein>
    <recommendedName>
        <fullName evidence="6">Ribosomal large subunit pseudouridine synthase D</fullName>
        <ecNumber evidence="5">5.4.99.23</ecNumber>
    </recommendedName>
    <alternativeName>
        <fullName evidence="7">23S rRNA pseudouridine(1911/1915/1917) synthase</fullName>
    </alternativeName>
    <alternativeName>
        <fullName evidence="8">rRNA pseudouridylate synthase D</fullName>
    </alternativeName>
    <alternativeName>
        <fullName evidence="9">rRNA-uridine isomerase D</fullName>
    </alternativeName>
</protein>
<evidence type="ECO:0000256" key="10">
    <source>
        <dbReference type="ARBA" id="ARBA00056072"/>
    </source>
</evidence>
<evidence type="ECO:0000313" key="16">
    <source>
        <dbReference type="Proteomes" id="UP000254101"/>
    </source>
</evidence>
<comment type="similarity">
    <text evidence="1">Belongs to the pseudouridine synthase RluA family.</text>
</comment>
<dbReference type="SMART" id="SM00363">
    <property type="entry name" value="S4"/>
    <property type="match status" value="1"/>
</dbReference>
<dbReference type="Proteomes" id="UP000254101">
    <property type="component" value="Unassembled WGS sequence"/>
</dbReference>
<organism evidence="15 16">
    <name type="scientific">Alteriqipengyuania lutimaris</name>
    <dbReference type="NCBI Taxonomy" id="1538146"/>
    <lineage>
        <taxon>Bacteria</taxon>
        <taxon>Pseudomonadati</taxon>
        <taxon>Pseudomonadota</taxon>
        <taxon>Alphaproteobacteria</taxon>
        <taxon>Sphingomonadales</taxon>
        <taxon>Erythrobacteraceae</taxon>
        <taxon>Alteriqipengyuania</taxon>
    </lineage>
</organism>
<evidence type="ECO:0000256" key="2">
    <source>
        <dbReference type="ARBA" id="ARBA00022884"/>
    </source>
</evidence>
<gene>
    <name evidence="15" type="ORF">DL238_07635</name>
</gene>
<dbReference type="PROSITE" id="PS01129">
    <property type="entry name" value="PSI_RLU"/>
    <property type="match status" value="1"/>
</dbReference>
<evidence type="ECO:0000259" key="14">
    <source>
        <dbReference type="PROSITE" id="PS50164"/>
    </source>
</evidence>
<evidence type="ECO:0000256" key="9">
    <source>
        <dbReference type="ARBA" id="ARBA00043148"/>
    </source>
</evidence>
<evidence type="ECO:0000256" key="11">
    <source>
        <dbReference type="PIRSR" id="PIRSR606225-1"/>
    </source>
</evidence>
<proteinExistence type="inferred from homology"/>
<dbReference type="InterPro" id="IPR006145">
    <property type="entry name" value="PsdUridine_synth_RsuA/RluA"/>
</dbReference>
<dbReference type="SUPFAM" id="SSF55120">
    <property type="entry name" value="Pseudouridine synthase"/>
    <property type="match status" value="1"/>
</dbReference>
<feature type="compositionally biased region" description="Basic and acidic residues" evidence="13">
    <location>
        <begin position="106"/>
        <end position="115"/>
    </location>
</feature>
<dbReference type="CDD" id="cd02869">
    <property type="entry name" value="PseudoU_synth_RluA_like"/>
    <property type="match status" value="1"/>
</dbReference>
<evidence type="ECO:0000256" key="5">
    <source>
        <dbReference type="ARBA" id="ARBA00038942"/>
    </source>
</evidence>
<dbReference type="NCBIfam" id="TIGR00005">
    <property type="entry name" value="rluA_subfam"/>
    <property type="match status" value="1"/>
</dbReference>
<dbReference type="InterPro" id="IPR006225">
    <property type="entry name" value="PsdUridine_synth_RluC/D"/>
</dbReference>
<keyword evidence="3" id="KW-0413">Isomerase</keyword>
<dbReference type="GO" id="GO:0003723">
    <property type="term" value="F:RNA binding"/>
    <property type="evidence" value="ECO:0007669"/>
    <property type="project" value="UniProtKB-KW"/>
</dbReference>
<dbReference type="PANTHER" id="PTHR21600:SF44">
    <property type="entry name" value="RIBOSOMAL LARGE SUBUNIT PSEUDOURIDINE SYNTHASE D"/>
    <property type="match status" value="1"/>
</dbReference>
<dbReference type="Gene3D" id="3.40.1440.10">
    <property type="entry name" value="GIY-YIG endonuclease"/>
    <property type="match status" value="1"/>
</dbReference>
<dbReference type="InterPro" id="IPR000305">
    <property type="entry name" value="GIY-YIG_endonuc"/>
</dbReference>
<keyword evidence="16" id="KW-1185">Reference proteome</keyword>
<sequence length="439" mass="47700">MPFWAYMLHCHGGAYYTGHTDNLEQRIAAHSSGQAAGFTSERLPVELVWSQEFPTRQEAFEAERRIKGWSRAKKQALIRGDWESVSHLARSKDGPSTSSGRAGGEGSEKPAHPELVEGSLVPSRGAERAESIQGKTRSFTRLDKALADATDLSRERIKALIADGAVDVGGKPATSPSAKVEAGTPFAIRVPAPVPLEAKPQDIPLTIVYEDADLIVVDKPAGMVVHPAAGNRDGTLVNALLHHCRGALSGINGVERPGIVHRIDKDTSGLLVVAKTDLAHEGLAKQFADHSISRRYVAICAGTPRPAEGTINARLGRSDRDRKKMAVLPPDATRGKHAVTHYRTTKSLRVASILECRLETGRTHQVRVHCASIGHPLLGDPQYGRDPKALRPILDKLSFRRQALHAASLGFIHPVSGEWHEYTAQIPYDMAELIDEIAR</sequence>
<dbReference type="Pfam" id="PF01541">
    <property type="entry name" value="GIY-YIG"/>
    <property type="match status" value="1"/>
</dbReference>
<comment type="function">
    <text evidence="10">Responsible for synthesis of pseudouridine from uracil at positions 1911, 1915 and 1917 in 23S ribosomal RNA.</text>
</comment>
<dbReference type="InterPro" id="IPR020103">
    <property type="entry name" value="PsdUridine_synth_cat_dom_sf"/>
</dbReference>
<dbReference type="EMBL" id="QRBB01000001">
    <property type="protein sequence ID" value="RDS77487.1"/>
    <property type="molecule type" value="Genomic_DNA"/>
</dbReference>
<comment type="catalytic activity">
    <reaction evidence="4">
        <text>uridine(1911/1915/1917) in 23S rRNA = pseudouridine(1911/1915/1917) in 23S rRNA</text>
        <dbReference type="Rhea" id="RHEA:42524"/>
        <dbReference type="Rhea" id="RHEA-COMP:10097"/>
        <dbReference type="Rhea" id="RHEA-COMP:10098"/>
        <dbReference type="ChEBI" id="CHEBI:65314"/>
        <dbReference type="ChEBI" id="CHEBI:65315"/>
        <dbReference type="EC" id="5.4.99.23"/>
    </reaction>
</comment>
<evidence type="ECO:0000256" key="3">
    <source>
        <dbReference type="ARBA" id="ARBA00023235"/>
    </source>
</evidence>
<reference evidence="15 16" key="1">
    <citation type="submission" date="2018-07" db="EMBL/GenBank/DDBJ databases">
        <title>Erythrobacter nanhaiensis sp. nov., a novel member of the genus Erythrobacter isolated from the South China Sea.</title>
        <authorList>
            <person name="Chen X."/>
            <person name="Liu J."/>
        </authorList>
    </citation>
    <scope>NUCLEOTIDE SEQUENCE [LARGE SCALE GENOMIC DNA]</scope>
    <source>
        <strain evidence="15 16">S-5</strain>
    </source>
</reference>
<feature type="region of interest" description="Disordered" evidence="13">
    <location>
        <begin position="85"/>
        <end position="135"/>
    </location>
</feature>
<dbReference type="AlphaFoldDB" id="A0A395LM68"/>
<dbReference type="SUPFAM" id="SSF55174">
    <property type="entry name" value="Alpha-L RNA-binding motif"/>
    <property type="match status" value="1"/>
</dbReference>
<dbReference type="Pfam" id="PF01479">
    <property type="entry name" value="S4"/>
    <property type="match status" value="1"/>
</dbReference>
<dbReference type="InterPro" id="IPR035901">
    <property type="entry name" value="GIY-YIG_endonuc_sf"/>
</dbReference>
<dbReference type="GO" id="GO:0160140">
    <property type="term" value="F:23S rRNA pseudouridine(1911/1915/1917) synthase activity"/>
    <property type="evidence" value="ECO:0007669"/>
    <property type="project" value="UniProtKB-EC"/>
</dbReference>
<dbReference type="Pfam" id="PF00849">
    <property type="entry name" value="PseudoU_synth_2"/>
    <property type="match status" value="1"/>
</dbReference>
<accession>A0A395LM68</accession>
<dbReference type="Gene3D" id="3.10.290.10">
    <property type="entry name" value="RNA-binding S4 domain"/>
    <property type="match status" value="1"/>
</dbReference>
<dbReference type="OrthoDB" id="9807829at2"/>
<evidence type="ECO:0000256" key="13">
    <source>
        <dbReference type="SAM" id="MobiDB-lite"/>
    </source>
</evidence>
<comment type="caution">
    <text evidence="15">The sequence shown here is derived from an EMBL/GenBank/DDBJ whole genome shotgun (WGS) entry which is preliminary data.</text>
</comment>
<evidence type="ECO:0000256" key="6">
    <source>
        <dbReference type="ARBA" id="ARBA00040039"/>
    </source>
</evidence>
<name>A0A395LM68_9SPHN</name>
<evidence type="ECO:0000256" key="4">
    <source>
        <dbReference type="ARBA" id="ARBA00036882"/>
    </source>
</evidence>
<dbReference type="SUPFAM" id="SSF82771">
    <property type="entry name" value="GIY-YIG endonuclease"/>
    <property type="match status" value="1"/>
</dbReference>
<dbReference type="InterPro" id="IPR050188">
    <property type="entry name" value="RluA_PseudoU_synthase"/>
</dbReference>
<evidence type="ECO:0000256" key="7">
    <source>
        <dbReference type="ARBA" id="ARBA00042264"/>
    </source>
</evidence>
<dbReference type="CDD" id="cd00165">
    <property type="entry name" value="S4"/>
    <property type="match status" value="1"/>
</dbReference>
<dbReference type="PROSITE" id="PS50164">
    <property type="entry name" value="GIY_YIG"/>
    <property type="match status" value="1"/>
</dbReference>
<feature type="active site" evidence="11">
    <location>
        <position position="264"/>
    </location>
</feature>
<evidence type="ECO:0000256" key="8">
    <source>
        <dbReference type="ARBA" id="ARBA00042840"/>
    </source>
</evidence>
<dbReference type="CDD" id="cd10456">
    <property type="entry name" value="GIY-YIG_UPF0213"/>
    <property type="match status" value="1"/>
</dbReference>